<feature type="domain" description="PKD" evidence="1">
    <location>
        <begin position="576"/>
        <end position="623"/>
    </location>
</feature>
<dbReference type="RefSeq" id="WP_144075776.1">
    <property type="nucleotide sequence ID" value="NZ_CP076129.1"/>
</dbReference>
<protein>
    <submittedName>
        <fullName evidence="2">T9SS type A sorting domain-containing protein</fullName>
    </submittedName>
</protein>
<name>A0ABX8H2N5_9BACT</name>
<dbReference type="InterPro" id="IPR000601">
    <property type="entry name" value="PKD_dom"/>
</dbReference>
<dbReference type="InterPro" id="IPR035986">
    <property type="entry name" value="PKD_dom_sf"/>
</dbReference>
<evidence type="ECO:0000259" key="1">
    <source>
        <dbReference type="PROSITE" id="PS50093"/>
    </source>
</evidence>
<dbReference type="InterPro" id="IPR012334">
    <property type="entry name" value="Pectin_lyas_fold"/>
</dbReference>
<dbReference type="InterPro" id="IPR013783">
    <property type="entry name" value="Ig-like_fold"/>
</dbReference>
<evidence type="ECO:0000313" key="3">
    <source>
        <dbReference type="Proteomes" id="UP000682802"/>
    </source>
</evidence>
<dbReference type="CDD" id="cd00146">
    <property type="entry name" value="PKD"/>
    <property type="match status" value="1"/>
</dbReference>
<dbReference type="InterPro" id="IPR011050">
    <property type="entry name" value="Pectin_lyase_fold/virulence"/>
</dbReference>
<organism evidence="2 3">
    <name type="scientific">Flammeovirga kamogawensis</name>
    <dbReference type="NCBI Taxonomy" id="373891"/>
    <lineage>
        <taxon>Bacteria</taxon>
        <taxon>Pseudomonadati</taxon>
        <taxon>Bacteroidota</taxon>
        <taxon>Cytophagia</taxon>
        <taxon>Cytophagales</taxon>
        <taxon>Flammeovirgaceae</taxon>
        <taxon>Flammeovirga</taxon>
    </lineage>
</organism>
<dbReference type="PROSITE" id="PS50093">
    <property type="entry name" value="PKD"/>
    <property type="match status" value="1"/>
</dbReference>
<dbReference type="Pfam" id="PF18962">
    <property type="entry name" value="Por_Secre_tail"/>
    <property type="match status" value="1"/>
</dbReference>
<dbReference type="SUPFAM" id="SSF51126">
    <property type="entry name" value="Pectin lyase-like"/>
    <property type="match status" value="2"/>
</dbReference>
<dbReference type="Proteomes" id="UP000682802">
    <property type="component" value="Chromosome 2"/>
</dbReference>
<reference evidence="2 3" key="1">
    <citation type="submission" date="2021-05" db="EMBL/GenBank/DDBJ databases">
        <title>Comparative genomic studies on the polysaccharide-degrading batcterial strains of the Flammeovirga genus.</title>
        <authorList>
            <person name="Zewei F."/>
            <person name="Zheng Z."/>
            <person name="Yu L."/>
            <person name="Ruyue G."/>
            <person name="Yanhong M."/>
            <person name="Yuanyuan C."/>
            <person name="Jingyan G."/>
            <person name="Wenjun H."/>
        </authorList>
    </citation>
    <scope>NUCLEOTIDE SEQUENCE [LARGE SCALE GENOMIC DNA]</scope>
    <source>
        <strain evidence="2 3">YS10</strain>
    </source>
</reference>
<dbReference type="Gene3D" id="2.60.40.10">
    <property type="entry name" value="Immunoglobulins"/>
    <property type="match status" value="1"/>
</dbReference>
<dbReference type="InterPro" id="IPR026444">
    <property type="entry name" value="Secre_tail"/>
</dbReference>
<dbReference type="Gene3D" id="2.160.20.10">
    <property type="entry name" value="Single-stranded right-handed beta-helix, Pectin lyase-like"/>
    <property type="match status" value="1"/>
</dbReference>
<keyword evidence="3" id="KW-1185">Reference proteome</keyword>
<gene>
    <name evidence="2" type="ORF">KM029_21005</name>
</gene>
<dbReference type="SUPFAM" id="SSF49299">
    <property type="entry name" value="PKD domain"/>
    <property type="match status" value="1"/>
</dbReference>
<dbReference type="Pfam" id="PF18911">
    <property type="entry name" value="PKD_4"/>
    <property type="match status" value="1"/>
</dbReference>
<dbReference type="NCBIfam" id="TIGR04183">
    <property type="entry name" value="Por_Secre_tail"/>
    <property type="match status" value="1"/>
</dbReference>
<sequence>MINYYLTTFLLLSGLVSYSQNSFQGIYSVGTEGDFKTLSAAADALNNGIFNGDITLLLDEGVYNENFILDSARNNGFSLTITSNGSKDNTKIFPQSYDNNYLSGFVIRNIDSLYIKDVSFYNDSIYLDDPLSKISYANHVVVIDSCQGLIIENVDFLSDSFLMENKQFHVSTNLYLGAVSGATIDSCTFNGAMYNISFMSKDFSEDVLIKNSEFNGAYRDINALLTNITGLSITGNKFLTPQLFSASNHLYIIGNTDSYPESDTFIEGVSITDNYFYSPNAASNSKCIYVQYFKDIEIVGNEILGGYYALFIGEGDSILVKNNTLTSSIYRTIESGGIRKNYSVVNNTFIAHNAGPCLQNTTNDGEMIIANNTFYKYDSIAKGSSYILDIDNFDGDSLLIANNLFMGDGCIKGYILLEYVDLPLTSPSCKIDYNSYYVNDEKVSVESIIKYRNVIVGDNSDVDSVFTQISDWQNFQSHNSQNSIVLDSNSVSNLPNPTLSYEEFIETANLHITNSTSYRHGINIPSIALDRDNDPRLEAKGIDIGADQYFLSTSIRHETCFKELFLTAYNEHENITSYKWYFGDGESTEGSNPTYEYEELGVYTISILTCDATNYCDSLTYIVNMDGSTCIPEEENEDEGILSISGDDDMKNIVVYPNPSNGEIRISSNFIEGKVDVELHDIKGLILYKKRIELDVLGTDISHVLSTLQEGVYIMSISNDEFNSTQKLLITH</sequence>
<proteinExistence type="predicted"/>
<evidence type="ECO:0000313" key="2">
    <source>
        <dbReference type="EMBL" id="QWG10165.1"/>
    </source>
</evidence>
<accession>A0ABX8H2N5</accession>
<dbReference type="EMBL" id="CP076129">
    <property type="protein sequence ID" value="QWG10165.1"/>
    <property type="molecule type" value="Genomic_DNA"/>
</dbReference>